<dbReference type="SUPFAM" id="SSF64005">
    <property type="entry name" value="Undecaprenyl diphosphate synthase"/>
    <property type="match status" value="1"/>
</dbReference>
<accession>A0A1W2GFM9</accession>
<dbReference type="NCBIfam" id="TIGR00055">
    <property type="entry name" value="uppS"/>
    <property type="match status" value="1"/>
</dbReference>
<comment type="subunit">
    <text evidence="2">Homodimer.</text>
</comment>
<dbReference type="Proteomes" id="UP000192472">
    <property type="component" value="Unassembled WGS sequence"/>
</dbReference>
<evidence type="ECO:0000256" key="1">
    <source>
        <dbReference type="ARBA" id="ARBA00022679"/>
    </source>
</evidence>
<evidence type="ECO:0000313" key="3">
    <source>
        <dbReference type="EMBL" id="SMD35334.1"/>
    </source>
</evidence>
<feature type="binding site" evidence="2">
    <location>
        <position position="76"/>
    </location>
    <ligand>
        <name>substrate</name>
    </ligand>
</feature>
<keyword evidence="4" id="KW-1185">Reference proteome</keyword>
<dbReference type="EMBL" id="FWYF01000002">
    <property type="protein sequence ID" value="SMD35334.1"/>
    <property type="molecule type" value="Genomic_DNA"/>
</dbReference>
<evidence type="ECO:0000313" key="4">
    <source>
        <dbReference type="Proteomes" id="UP000192472"/>
    </source>
</evidence>
<dbReference type="PANTHER" id="PTHR10291">
    <property type="entry name" value="DEHYDRODOLICHYL DIPHOSPHATE SYNTHASE FAMILY MEMBER"/>
    <property type="match status" value="1"/>
</dbReference>
<evidence type="ECO:0000256" key="2">
    <source>
        <dbReference type="HAMAP-Rule" id="MF_01139"/>
    </source>
</evidence>
<dbReference type="GO" id="GO:0045547">
    <property type="term" value="F:ditrans,polycis-polyprenyl diphosphate synthase [(2E,6E)-farnesyl diphosphate specific] activity"/>
    <property type="evidence" value="ECO:0007669"/>
    <property type="project" value="TreeGrafter"/>
</dbReference>
<gene>
    <name evidence="3" type="ORF">SAMN04488029_2458</name>
</gene>
<feature type="binding site" evidence="2">
    <location>
        <position position="30"/>
    </location>
    <ligand>
        <name>substrate</name>
    </ligand>
</feature>
<feature type="binding site" evidence="2">
    <location>
        <position position="42"/>
    </location>
    <ligand>
        <name>substrate</name>
    </ligand>
</feature>
<dbReference type="Pfam" id="PF01255">
    <property type="entry name" value="Prenyltransf"/>
    <property type="match status" value="1"/>
</dbReference>
<dbReference type="AlphaFoldDB" id="A0A1W2GFM9"/>
<feature type="binding site" evidence="2">
    <location>
        <position position="74"/>
    </location>
    <ligand>
        <name>substrate</name>
    </ligand>
</feature>
<comment type="similarity">
    <text evidence="2">Belongs to the UPP synthase family.</text>
</comment>
<feature type="active site" description="Proton acceptor" evidence="2">
    <location>
        <position position="73"/>
    </location>
</feature>
<dbReference type="InterPro" id="IPR001441">
    <property type="entry name" value="UPP_synth-like"/>
</dbReference>
<proteinExistence type="inferred from homology"/>
<dbReference type="FunFam" id="3.40.1180.10:FF:000001">
    <property type="entry name" value="(2E,6E)-farnesyl-diphosphate-specific ditrans,polycis-undecaprenyl-diphosphate synthase"/>
    <property type="match status" value="1"/>
</dbReference>
<feature type="binding site" evidence="2">
    <location>
        <position position="38"/>
    </location>
    <ligand>
        <name>substrate</name>
    </ligand>
</feature>
<feature type="binding site" evidence="2">
    <location>
        <begin position="199"/>
        <end position="201"/>
    </location>
    <ligand>
        <name>substrate</name>
    </ligand>
</feature>
<feature type="binding site" evidence="2">
    <location>
        <position position="25"/>
    </location>
    <ligand>
        <name>Mg(2+)</name>
        <dbReference type="ChEBI" id="CHEBI:18420"/>
    </ligand>
</feature>
<reference evidence="3 4" key="1">
    <citation type="submission" date="2017-04" db="EMBL/GenBank/DDBJ databases">
        <authorList>
            <person name="Afonso C.L."/>
            <person name="Miller P.J."/>
            <person name="Scott M.A."/>
            <person name="Spackman E."/>
            <person name="Goraichik I."/>
            <person name="Dimitrov K.M."/>
            <person name="Suarez D.L."/>
            <person name="Swayne D.E."/>
        </authorList>
    </citation>
    <scope>NUCLEOTIDE SEQUENCE [LARGE SCALE GENOMIC DNA]</scope>
    <source>
        <strain evidence="3 4">DSM 26133</strain>
    </source>
</reference>
<dbReference type="InterPro" id="IPR036424">
    <property type="entry name" value="UPP_synth-like_sf"/>
</dbReference>
<sequence>MANKEGMKEKIDPAKIPTHIAVIMDGNGRWAKKRGAARLFGHKNAIQAVRDVTEGCAELGVKHLTLYAFSTENWNRPKLEVDGLMSLLISTIKKEIPTLVKNNIRLQPIGDIEHLPLDAQKNLALGMKQTETNTGMVLSLALNYGGKWEISHAVKKLIDEIKQNITEIDAIGVDFINKYIDEHTAPEVELMIRTSGEHRISNFLLWQAAYAELHFTETLWPDFRKEHLYDAILDFQNRERRLGKTSEQLIQK</sequence>
<comment type="function">
    <text evidence="2">Catalyzes the condensation of isopentenyl diphosphate (IPP) with allylic pyrophosphates generating different type of terpenoids.</text>
</comment>
<feature type="active site" evidence="2">
    <location>
        <position position="25"/>
    </location>
</feature>
<keyword evidence="2" id="KW-0479">Metal-binding</keyword>
<name>A0A1W2GFM9_REIFA</name>
<feature type="binding site" evidence="2">
    <location>
        <begin position="70"/>
        <end position="72"/>
    </location>
    <ligand>
        <name>substrate</name>
    </ligand>
</feature>
<dbReference type="PANTHER" id="PTHR10291:SF0">
    <property type="entry name" value="DEHYDRODOLICHYL DIPHOSPHATE SYNTHASE 2"/>
    <property type="match status" value="1"/>
</dbReference>
<dbReference type="EC" id="2.5.1.-" evidence="2"/>
<dbReference type="NCBIfam" id="NF011405">
    <property type="entry name" value="PRK14830.1"/>
    <property type="match status" value="1"/>
</dbReference>
<dbReference type="GO" id="GO:0016094">
    <property type="term" value="P:polyprenol biosynthetic process"/>
    <property type="evidence" value="ECO:0007669"/>
    <property type="project" value="TreeGrafter"/>
</dbReference>
<dbReference type="Gene3D" id="3.40.1180.10">
    <property type="entry name" value="Decaprenyl diphosphate synthase-like"/>
    <property type="match status" value="1"/>
</dbReference>
<comment type="cofactor">
    <cofactor evidence="2">
        <name>Mg(2+)</name>
        <dbReference type="ChEBI" id="CHEBI:18420"/>
    </cofactor>
    <text evidence="2">Binds 2 magnesium ions per subunit.</text>
</comment>
<protein>
    <recommendedName>
        <fullName evidence="2">Isoprenyl transferase</fullName>
        <ecNumber evidence="2">2.5.1.-</ecNumber>
    </recommendedName>
</protein>
<feature type="binding site" evidence="2">
    <location>
        <position position="193"/>
    </location>
    <ligand>
        <name>substrate</name>
    </ligand>
</feature>
<keyword evidence="1 2" id="KW-0808">Transferase</keyword>
<feature type="binding site" evidence="2">
    <location>
        <begin position="26"/>
        <end position="29"/>
    </location>
    <ligand>
        <name>substrate</name>
    </ligand>
</feature>
<dbReference type="HAMAP" id="MF_01139">
    <property type="entry name" value="ISPT"/>
    <property type="match status" value="1"/>
</dbReference>
<dbReference type="CDD" id="cd00475">
    <property type="entry name" value="Cis_IPPS"/>
    <property type="match status" value="1"/>
</dbReference>
<dbReference type="InterPro" id="IPR018520">
    <property type="entry name" value="UPP_synth-like_CS"/>
</dbReference>
<feature type="binding site" evidence="2">
    <location>
        <position position="212"/>
    </location>
    <ligand>
        <name>Mg(2+)</name>
        <dbReference type="ChEBI" id="CHEBI:18420"/>
    </ligand>
</feature>
<dbReference type="PROSITE" id="PS01066">
    <property type="entry name" value="UPP_SYNTHASE"/>
    <property type="match status" value="1"/>
</dbReference>
<keyword evidence="2" id="KW-0460">Magnesium</keyword>
<dbReference type="GO" id="GO:0000287">
    <property type="term" value="F:magnesium ion binding"/>
    <property type="evidence" value="ECO:0007669"/>
    <property type="project" value="UniProtKB-UniRule"/>
</dbReference>
<organism evidence="3 4">
    <name type="scientific">Reichenbachiella faecimaris</name>
    <dbReference type="NCBI Taxonomy" id="692418"/>
    <lineage>
        <taxon>Bacteria</taxon>
        <taxon>Pseudomonadati</taxon>
        <taxon>Bacteroidota</taxon>
        <taxon>Cytophagia</taxon>
        <taxon>Cytophagales</taxon>
        <taxon>Reichenbachiellaceae</taxon>
        <taxon>Reichenbachiella</taxon>
    </lineage>
</organism>
<dbReference type="STRING" id="692418.SAMN04488029_2458"/>